<protein>
    <recommendedName>
        <fullName evidence="3">Integrase</fullName>
    </recommendedName>
</protein>
<gene>
    <name evidence="1" type="ORF">ACFOKF_08425</name>
</gene>
<sequence length="712" mass="80066">MTKKAAPKPAAGSPSVMLHHRTRAQLMAAAVSSVSLWIHVLWKFPRKVPGKKRQYTILNWEIDLGDGQLLTDAGFEDLLDSSRRFIWSLYKDRRNGKNLMPESFYTAFLGLKRLLPWMIENNYASFDELTVESADEFVADLIEEAAEAEADLLHDRALNKDDFIRALRVWVHLHQQGPALIVAGINIFTEMPFNGRSTYDLATELAEDTALRIPPLPDEVAMPILAAAIRIVSFASADVIRLQEAVFDTRAKIDEQGRSNHTRIIRERALFAKFEFSILPGEATPWHSPIDEGITVKRVDGPPVVDLKPANTFRNMVATVRDACVAVIQGLVGVRINEVCSFEGGLNEDTGLPTCVEKDRSVDGLEDLYYVRGILTKGRAAPEPARWLLGSRPVSGELARLETLPLPVIALATLERLYRPWRELGQVNELIVNFTTASRGVPVTAAAIGSPSSETLLAGLKNFVLNHVDLTKLPDNNWRGENLSMYRDSFGAIIRTHQWRKTFAHYALLTRSNLLQAVSQHFKHLSLAMTEQGYLIDDPFLRGMLGEAAIEASVDFFYHASFGEPLAGKLGDVIEEHREELIELRDGKPREAAKRQIRKFVTLHDMRIFHMSEGRCGIRINPLGARCHQLAGTSSWANREPNYATREPSVCLGCKCFGIDRDTAPFWQDRWERNSKIYRDAEKRGQAAEYRVAARRAEQAEKVIKRLTAIQN</sequence>
<comment type="caution">
    <text evidence="1">The sequence shown here is derived from an EMBL/GenBank/DDBJ whole genome shotgun (WGS) entry which is preliminary data.</text>
</comment>
<dbReference type="RefSeq" id="WP_380794941.1">
    <property type="nucleotide sequence ID" value="NZ_JBHRVU010000004.1"/>
</dbReference>
<dbReference type="Gene3D" id="1.10.443.10">
    <property type="entry name" value="Intergrase catalytic core"/>
    <property type="match status" value="1"/>
</dbReference>
<proteinExistence type="predicted"/>
<reference evidence="2" key="1">
    <citation type="journal article" date="2019" name="Int. J. Syst. Evol. Microbiol.">
        <title>The Global Catalogue of Microorganisms (GCM) 10K type strain sequencing project: providing services to taxonomists for standard genome sequencing and annotation.</title>
        <authorList>
            <consortium name="The Broad Institute Genomics Platform"/>
            <consortium name="The Broad Institute Genome Sequencing Center for Infectious Disease"/>
            <person name="Wu L."/>
            <person name="Ma J."/>
        </authorList>
    </citation>
    <scope>NUCLEOTIDE SEQUENCE [LARGE SCALE GENOMIC DNA]</scope>
    <source>
        <strain evidence="2">CCM 7491</strain>
    </source>
</reference>
<dbReference type="EMBL" id="JBHRVU010000004">
    <property type="protein sequence ID" value="MFC3441222.1"/>
    <property type="molecule type" value="Genomic_DNA"/>
</dbReference>
<accession>A0ABV7NFI1</accession>
<dbReference type="Proteomes" id="UP001595681">
    <property type="component" value="Unassembled WGS sequence"/>
</dbReference>
<dbReference type="InterPro" id="IPR013762">
    <property type="entry name" value="Integrase-like_cat_sf"/>
</dbReference>
<keyword evidence="2" id="KW-1185">Reference proteome</keyword>
<evidence type="ECO:0000313" key="1">
    <source>
        <dbReference type="EMBL" id="MFC3441222.1"/>
    </source>
</evidence>
<name>A0ABV7NFI1_9SPHN</name>
<organism evidence="1 2">
    <name type="scientific">Sphingobium rhizovicinum</name>
    <dbReference type="NCBI Taxonomy" id="432308"/>
    <lineage>
        <taxon>Bacteria</taxon>
        <taxon>Pseudomonadati</taxon>
        <taxon>Pseudomonadota</taxon>
        <taxon>Alphaproteobacteria</taxon>
        <taxon>Sphingomonadales</taxon>
        <taxon>Sphingomonadaceae</taxon>
        <taxon>Sphingobium</taxon>
    </lineage>
</organism>
<evidence type="ECO:0008006" key="3">
    <source>
        <dbReference type="Google" id="ProtNLM"/>
    </source>
</evidence>
<evidence type="ECO:0000313" key="2">
    <source>
        <dbReference type="Proteomes" id="UP001595681"/>
    </source>
</evidence>